<protein>
    <submittedName>
        <fullName evidence="1">Uncharacterized protein</fullName>
    </submittedName>
</protein>
<dbReference type="EMBL" id="BAAAKV010000013">
    <property type="protein sequence ID" value="GAA1162655.1"/>
    <property type="molecule type" value="Genomic_DNA"/>
</dbReference>
<dbReference type="Proteomes" id="UP001501371">
    <property type="component" value="Unassembled WGS sequence"/>
</dbReference>
<evidence type="ECO:0000313" key="1">
    <source>
        <dbReference type="EMBL" id="GAA1162655.1"/>
    </source>
</evidence>
<sequence>MTYYSLSLPLSNRAVHTLTVYTAEPRSTAEDRLKLLTSLAATRYPVEEPTQGPH</sequence>
<accession>A0ABN1UQN1</accession>
<keyword evidence="2" id="KW-1185">Reference proteome</keyword>
<reference evidence="1 2" key="1">
    <citation type="journal article" date="2019" name="Int. J. Syst. Evol. Microbiol.">
        <title>The Global Catalogue of Microorganisms (GCM) 10K type strain sequencing project: providing services to taxonomists for standard genome sequencing and annotation.</title>
        <authorList>
            <consortium name="The Broad Institute Genomics Platform"/>
            <consortium name="The Broad Institute Genome Sequencing Center for Infectious Disease"/>
            <person name="Wu L."/>
            <person name="Ma J."/>
        </authorList>
    </citation>
    <scope>NUCLEOTIDE SEQUENCE [LARGE SCALE GENOMIC DNA]</scope>
    <source>
        <strain evidence="1 2">JCM 12696</strain>
    </source>
</reference>
<organism evidence="1 2">
    <name type="scientific">Streptomyces hebeiensis</name>
    <dbReference type="NCBI Taxonomy" id="229486"/>
    <lineage>
        <taxon>Bacteria</taxon>
        <taxon>Bacillati</taxon>
        <taxon>Actinomycetota</taxon>
        <taxon>Actinomycetes</taxon>
        <taxon>Kitasatosporales</taxon>
        <taxon>Streptomycetaceae</taxon>
        <taxon>Streptomyces</taxon>
    </lineage>
</organism>
<evidence type="ECO:0000313" key="2">
    <source>
        <dbReference type="Proteomes" id="UP001501371"/>
    </source>
</evidence>
<gene>
    <name evidence="1" type="ORF">GCM10009654_19180</name>
</gene>
<comment type="caution">
    <text evidence="1">The sequence shown here is derived from an EMBL/GenBank/DDBJ whole genome shotgun (WGS) entry which is preliminary data.</text>
</comment>
<proteinExistence type="predicted"/>
<name>A0ABN1UQN1_9ACTN</name>